<dbReference type="Gene3D" id="1.20.1440.60">
    <property type="entry name" value="23S rRNA-intervening sequence"/>
    <property type="match status" value="1"/>
</dbReference>
<organism evidence="1 2">
    <name type="scientific">Paracidobacterium acidisoli</name>
    <dbReference type="NCBI Taxonomy" id="2303751"/>
    <lineage>
        <taxon>Bacteria</taxon>
        <taxon>Pseudomonadati</taxon>
        <taxon>Acidobacteriota</taxon>
        <taxon>Terriglobia</taxon>
        <taxon>Terriglobales</taxon>
        <taxon>Acidobacteriaceae</taxon>
        <taxon>Paracidobacterium</taxon>
    </lineage>
</organism>
<keyword evidence="2" id="KW-1185">Reference proteome</keyword>
<dbReference type="AlphaFoldDB" id="A0A372IPE1"/>
<protein>
    <submittedName>
        <fullName evidence="1">Four helix bundle protein</fullName>
    </submittedName>
</protein>
<dbReference type="CDD" id="cd16377">
    <property type="entry name" value="23S_rRNA_IVP_like"/>
    <property type="match status" value="1"/>
</dbReference>
<reference evidence="1 2" key="1">
    <citation type="submission" date="2018-08" db="EMBL/GenBank/DDBJ databases">
        <title>Acidipila sp. 4G-K13, an acidobacterium isolated from forest soil.</title>
        <authorList>
            <person name="Gao Z.-H."/>
            <person name="Qiu L.-H."/>
        </authorList>
    </citation>
    <scope>NUCLEOTIDE SEQUENCE [LARGE SCALE GENOMIC DNA]</scope>
    <source>
        <strain evidence="1 2">4G-K13</strain>
    </source>
</reference>
<proteinExistence type="predicted"/>
<dbReference type="InterPro" id="IPR036583">
    <property type="entry name" value="23S_rRNA_IVS_sf"/>
</dbReference>
<comment type="caution">
    <text evidence="1">The sequence shown here is derived from an EMBL/GenBank/DDBJ whole genome shotgun (WGS) entry which is preliminary data.</text>
</comment>
<gene>
    <name evidence="1" type="ORF">D0Y96_08650</name>
</gene>
<dbReference type="Pfam" id="PF05635">
    <property type="entry name" value="23S_rRNA_IVP"/>
    <property type="match status" value="1"/>
</dbReference>
<dbReference type="NCBIfam" id="NF008911">
    <property type="entry name" value="PRK12275.1-2"/>
    <property type="match status" value="1"/>
</dbReference>
<dbReference type="PANTHER" id="PTHR38471:SF2">
    <property type="entry name" value="FOUR HELIX BUNDLE PROTEIN"/>
    <property type="match status" value="1"/>
</dbReference>
<evidence type="ECO:0000313" key="1">
    <source>
        <dbReference type="EMBL" id="RFU16807.1"/>
    </source>
</evidence>
<dbReference type="Proteomes" id="UP000264702">
    <property type="component" value="Unassembled WGS sequence"/>
</dbReference>
<name>A0A372IPE1_9BACT</name>
<sequence>MRVKQFRDLLVWQKGMALAREIYRVTQSFPKAEVFGLTAQMRRAAVSIPSNIAEGQGRLSDKVFILFLGHARGSLYELETQAELAESLGYLGKQELQQVLSECSELGRMLHGLLNSMREENG</sequence>
<dbReference type="OrthoDB" id="160990at2"/>
<dbReference type="PANTHER" id="PTHR38471">
    <property type="entry name" value="FOUR HELIX BUNDLE PROTEIN"/>
    <property type="match status" value="1"/>
</dbReference>
<accession>A0A372IPE1</accession>
<dbReference type="EMBL" id="QVQT01000003">
    <property type="protein sequence ID" value="RFU16807.1"/>
    <property type="molecule type" value="Genomic_DNA"/>
</dbReference>
<dbReference type="RefSeq" id="WP_117298975.1">
    <property type="nucleotide sequence ID" value="NZ_QVQT02000003.1"/>
</dbReference>
<dbReference type="SUPFAM" id="SSF158446">
    <property type="entry name" value="IVS-encoded protein-like"/>
    <property type="match status" value="1"/>
</dbReference>
<evidence type="ECO:0000313" key="2">
    <source>
        <dbReference type="Proteomes" id="UP000264702"/>
    </source>
</evidence>
<dbReference type="InterPro" id="IPR012657">
    <property type="entry name" value="23S_rRNA-intervening_sequence"/>
</dbReference>
<dbReference type="NCBIfam" id="TIGR02436">
    <property type="entry name" value="four helix bundle protein"/>
    <property type="match status" value="1"/>
</dbReference>